<dbReference type="Gene3D" id="1.25.40.10">
    <property type="entry name" value="Tetratricopeptide repeat domain"/>
    <property type="match status" value="1"/>
</dbReference>
<reference evidence="3" key="1">
    <citation type="submission" date="2019-03" db="EMBL/GenBank/DDBJ databases">
        <title>Lake Tanganyika Metagenome-Assembled Genomes (MAGs).</title>
        <authorList>
            <person name="Tran P."/>
        </authorList>
    </citation>
    <scope>NUCLEOTIDE SEQUENCE</scope>
    <source>
        <strain evidence="3">K_DeepCast_65m_m2_066</strain>
    </source>
</reference>
<sequence>MYAEKFELLEAKIRETAMLVSRLREEKRQLEQENEQLRARLAEVEVQLRGTAAPAEDYGADLDHLLEQLDTLQQAEEAPQPLAVPARVPTASTPESREDYVQRGLLFEQQAQYESALHAYQRALEMDGENLEAAQRLAFLLEKLNRDAEAAALWDKIWAMREAQVPPRRRRLR</sequence>
<gene>
    <name evidence="3" type="ORF">FJZ47_12965</name>
</gene>
<dbReference type="AlphaFoldDB" id="A0A938B356"/>
<dbReference type="SMART" id="SM00028">
    <property type="entry name" value="TPR"/>
    <property type="match status" value="1"/>
</dbReference>
<comment type="caution">
    <text evidence="3">The sequence shown here is derived from an EMBL/GenBank/DDBJ whole genome shotgun (WGS) entry which is preliminary data.</text>
</comment>
<organism evidence="3 4">
    <name type="scientific">Tectimicrobiota bacterium</name>
    <dbReference type="NCBI Taxonomy" id="2528274"/>
    <lineage>
        <taxon>Bacteria</taxon>
        <taxon>Pseudomonadati</taxon>
        <taxon>Nitrospinota/Tectimicrobiota group</taxon>
        <taxon>Candidatus Tectimicrobiota</taxon>
    </lineage>
</organism>
<keyword evidence="2" id="KW-0175">Coiled coil</keyword>
<dbReference type="InterPro" id="IPR019734">
    <property type="entry name" value="TPR_rpt"/>
</dbReference>
<evidence type="ECO:0000256" key="2">
    <source>
        <dbReference type="SAM" id="Coils"/>
    </source>
</evidence>
<protein>
    <submittedName>
        <fullName evidence="3">Tetratricopeptide repeat protein</fullName>
    </submittedName>
</protein>
<dbReference type="EMBL" id="VGLS01000386">
    <property type="protein sequence ID" value="MBM3224699.1"/>
    <property type="molecule type" value="Genomic_DNA"/>
</dbReference>
<name>A0A938B356_UNCTE</name>
<proteinExistence type="predicted"/>
<accession>A0A938B356</accession>
<feature type="repeat" description="TPR" evidence="1">
    <location>
        <begin position="97"/>
        <end position="130"/>
    </location>
</feature>
<dbReference type="Gene3D" id="1.20.5.340">
    <property type="match status" value="1"/>
</dbReference>
<dbReference type="SUPFAM" id="SSF48452">
    <property type="entry name" value="TPR-like"/>
    <property type="match status" value="1"/>
</dbReference>
<evidence type="ECO:0000313" key="3">
    <source>
        <dbReference type="EMBL" id="MBM3224699.1"/>
    </source>
</evidence>
<keyword evidence="1" id="KW-0802">TPR repeat</keyword>
<dbReference type="Proteomes" id="UP000712673">
    <property type="component" value="Unassembled WGS sequence"/>
</dbReference>
<dbReference type="PROSITE" id="PS50005">
    <property type="entry name" value="TPR"/>
    <property type="match status" value="1"/>
</dbReference>
<evidence type="ECO:0000313" key="4">
    <source>
        <dbReference type="Proteomes" id="UP000712673"/>
    </source>
</evidence>
<feature type="coiled-coil region" evidence="2">
    <location>
        <begin position="6"/>
        <end position="75"/>
    </location>
</feature>
<dbReference type="InterPro" id="IPR011990">
    <property type="entry name" value="TPR-like_helical_dom_sf"/>
</dbReference>
<evidence type="ECO:0000256" key="1">
    <source>
        <dbReference type="PROSITE-ProRule" id="PRU00339"/>
    </source>
</evidence>